<protein>
    <submittedName>
        <fullName evidence="1">Uncharacterized protein</fullName>
    </submittedName>
</protein>
<dbReference type="Proteomes" id="UP000600171">
    <property type="component" value="Unassembled WGS sequence"/>
</dbReference>
<sequence>MPKTMAGNHAITKDEAKGEAIVMPHCRSKIGKVTHTTDNPTF</sequence>
<dbReference type="EMBL" id="BMDC01000005">
    <property type="protein sequence ID" value="GGH67079.1"/>
    <property type="molecule type" value="Genomic_DNA"/>
</dbReference>
<dbReference type="AlphaFoldDB" id="A0A917IXZ0"/>
<name>A0A917IXZ0_9MICC</name>
<organism evidence="1 2">
    <name type="scientific">Rothia aerolata</name>
    <dbReference type="NCBI Taxonomy" id="1812262"/>
    <lineage>
        <taxon>Bacteria</taxon>
        <taxon>Bacillati</taxon>
        <taxon>Actinomycetota</taxon>
        <taxon>Actinomycetes</taxon>
        <taxon>Micrococcales</taxon>
        <taxon>Micrococcaceae</taxon>
        <taxon>Rothia</taxon>
    </lineage>
</organism>
<accession>A0A917IXZ0</accession>
<evidence type="ECO:0000313" key="2">
    <source>
        <dbReference type="Proteomes" id="UP000600171"/>
    </source>
</evidence>
<proteinExistence type="predicted"/>
<evidence type="ECO:0000313" key="1">
    <source>
        <dbReference type="EMBL" id="GGH67079.1"/>
    </source>
</evidence>
<gene>
    <name evidence="1" type="ORF">GCM10007359_21850</name>
</gene>
<comment type="caution">
    <text evidence="1">The sequence shown here is derived from an EMBL/GenBank/DDBJ whole genome shotgun (WGS) entry which is preliminary data.</text>
</comment>
<reference evidence="1 2" key="1">
    <citation type="journal article" date="2014" name="Int. J. Syst. Evol. Microbiol.">
        <title>Complete genome sequence of Corynebacterium casei LMG S-19264T (=DSM 44701T), isolated from a smear-ripened cheese.</title>
        <authorList>
            <consortium name="US DOE Joint Genome Institute (JGI-PGF)"/>
            <person name="Walter F."/>
            <person name="Albersmeier A."/>
            <person name="Kalinowski J."/>
            <person name="Ruckert C."/>
        </authorList>
    </citation>
    <scope>NUCLEOTIDE SEQUENCE [LARGE SCALE GENOMIC DNA]</scope>
    <source>
        <strain evidence="1 2">CCM 8669</strain>
    </source>
</reference>
<keyword evidence="2" id="KW-1185">Reference proteome</keyword>